<keyword evidence="2" id="KW-1133">Transmembrane helix</keyword>
<dbReference type="Proteomes" id="UP000018144">
    <property type="component" value="Unassembled WGS sequence"/>
</dbReference>
<keyword evidence="5" id="KW-1185">Reference proteome</keyword>
<feature type="domain" description="VanZ-like" evidence="3">
    <location>
        <begin position="47"/>
        <end position="123"/>
    </location>
</feature>
<feature type="transmembrane region" description="Helical" evidence="2">
    <location>
        <begin position="104"/>
        <end position="124"/>
    </location>
</feature>
<evidence type="ECO:0000313" key="4">
    <source>
        <dbReference type="EMBL" id="CCX33793.1"/>
    </source>
</evidence>
<reference evidence="4 5" key="1">
    <citation type="journal article" date="2013" name="PLoS Genet.">
        <title>The genome and development-dependent transcriptomes of Pyronema confluens: a window into fungal evolution.</title>
        <authorList>
            <person name="Traeger S."/>
            <person name="Altegoer F."/>
            <person name="Freitag M."/>
            <person name="Gabaldon T."/>
            <person name="Kempken F."/>
            <person name="Kumar A."/>
            <person name="Marcet-Houben M."/>
            <person name="Poggeler S."/>
            <person name="Stajich J.E."/>
            <person name="Nowrousian M."/>
        </authorList>
    </citation>
    <scope>NUCLEOTIDE SEQUENCE [LARGE SCALE GENOMIC DNA]</scope>
    <source>
        <strain evidence="5">CBS 100304</strain>
        <tissue evidence="4">Vegetative mycelium</tissue>
    </source>
</reference>
<proteinExistence type="predicted"/>
<evidence type="ECO:0000259" key="3">
    <source>
        <dbReference type="Pfam" id="PF04892"/>
    </source>
</evidence>
<dbReference type="PANTHER" id="PTHR28008:SF1">
    <property type="entry name" value="DOMAIN PROTEIN, PUTATIVE (AFU_ORTHOLOGUE AFUA_3G10980)-RELATED"/>
    <property type="match status" value="1"/>
</dbReference>
<feature type="transmembrane region" description="Helical" evidence="2">
    <location>
        <begin position="50"/>
        <end position="67"/>
    </location>
</feature>
<protein>
    <submittedName>
        <fullName evidence="4">Similar to Uncharacterized protein C11E3.10 acc. no. O13689</fullName>
    </submittedName>
</protein>
<dbReference type="eggNOG" id="ENOG502S56A">
    <property type="taxonomic scope" value="Eukaryota"/>
</dbReference>
<evidence type="ECO:0000256" key="1">
    <source>
        <dbReference type="SAM" id="MobiDB-lite"/>
    </source>
</evidence>
<organism evidence="4 5">
    <name type="scientific">Pyronema omphalodes (strain CBS 100304)</name>
    <name type="common">Pyronema confluens</name>
    <dbReference type="NCBI Taxonomy" id="1076935"/>
    <lineage>
        <taxon>Eukaryota</taxon>
        <taxon>Fungi</taxon>
        <taxon>Dikarya</taxon>
        <taxon>Ascomycota</taxon>
        <taxon>Pezizomycotina</taxon>
        <taxon>Pezizomycetes</taxon>
        <taxon>Pezizales</taxon>
        <taxon>Pyronemataceae</taxon>
        <taxon>Pyronema</taxon>
    </lineage>
</organism>
<feature type="compositionally biased region" description="Acidic residues" evidence="1">
    <location>
        <begin position="171"/>
        <end position="180"/>
    </location>
</feature>
<keyword evidence="2" id="KW-0472">Membrane</keyword>
<dbReference type="EMBL" id="HF936189">
    <property type="protein sequence ID" value="CCX33793.1"/>
    <property type="molecule type" value="Genomic_DNA"/>
</dbReference>
<dbReference type="InterPro" id="IPR006976">
    <property type="entry name" value="VanZ-like"/>
</dbReference>
<dbReference type="OMA" id="FYWVLDT"/>
<accession>U4LWI6</accession>
<name>U4LWI6_PYROM</name>
<dbReference type="OrthoDB" id="63581at2759"/>
<dbReference type="NCBIfam" id="NF037970">
    <property type="entry name" value="vanZ_1"/>
    <property type="match status" value="1"/>
</dbReference>
<feature type="region of interest" description="Disordered" evidence="1">
    <location>
        <begin position="155"/>
        <end position="180"/>
    </location>
</feature>
<feature type="transmembrane region" description="Helical" evidence="2">
    <location>
        <begin position="74"/>
        <end position="92"/>
    </location>
</feature>
<sequence length="180" mass="20527">MRQAPLPLPIRLPLTPPRIRLPFALTFFVLLLIAAYLGLSTLQVPINDKFLHFFTFFILTVCFYWILDTTRRRVLNFTLVVCTLIGGVGSEFLQSVVTTRAFDIFDILANLIGSGLGILLCIWYHKRMLDRRRLARSAYQPVAEDEVEFDQEAQELNDITSGSSGRIKDGSDDEEEGERK</sequence>
<evidence type="ECO:0000256" key="2">
    <source>
        <dbReference type="SAM" id="Phobius"/>
    </source>
</evidence>
<keyword evidence="2" id="KW-0812">Transmembrane</keyword>
<dbReference type="Pfam" id="PF04892">
    <property type="entry name" value="VanZ"/>
    <property type="match status" value="1"/>
</dbReference>
<dbReference type="PANTHER" id="PTHR28008">
    <property type="entry name" value="DOMAIN PROTEIN, PUTATIVE (AFU_ORTHOLOGUE AFUA_3G10980)-RELATED"/>
    <property type="match status" value="1"/>
</dbReference>
<evidence type="ECO:0000313" key="5">
    <source>
        <dbReference type="Proteomes" id="UP000018144"/>
    </source>
</evidence>
<feature type="transmembrane region" description="Helical" evidence="2">
    <location>
        <begin position="21"/>
        <end position="38"/>
    </location>
</feature>
<dbReference type="AlphaFoldDB" id="U4LWI6"/>
<gene>
    <name evidence="4" type="ORF">PCON_01869</name>
</gene>